<dbReference type="OrthoDB" id="9805133at2"/>
<dbReference type="Proteomes" id="UP000030380">
    <property type="component" value="Unassembled WGS sequence"/>
</dbReference>
<feature type="transmembrane region" description="Helical" evidence="9">
    <location>
        <begin position="70"/>
        <end position="87"/>
    </location>
</feature>
<dbReference type="InterPro" id="IPR002898">
    <property type="entry name" value="MotA_ExbB_proton_chnl"/>
</dbReference>
<dbReference type="GO" id="GO:0017038">
    <property type="term" value="P:protein import"/>
    <property type="evidence" value="ECO:0007669"/>
    <property type="project" value="TreeGrafter"/>
</dbReference>
<dbReference type="STRING" id="505317.OA57_05865"/>
<proteinExistence type="inferred from homology"/>
<evidence type="ECO:0000256" key="3">
    <source>
        <dbReference type="ARBA" id="ARBA00022475"/>
    </source>
</evidence>
<keyword evidence="4 9" id="KW-0812">Transmembrane</keyword>
<evidence type="ECO:0000256" key="5">
    <source>
        <dbReference type="ARBA" id="ARBA00022927"/>
    </source>
</evidence>
<dbReference type="InterPro" id="IPR014172">
    <property type="entry name" value="TonB_ExbB_2"/>
</dbReference>
<keyword evidence="6 9" id="KW-1133">Transmembrane helix</keyword>
<keyword evidence="2 8" id="KW-0813">Transport</keyword>
<evidence type="ECO:0000259" key="10">
    <source>
        <dbReference type="Pfam" id="PF01618"/>
    </source>
</evidence>
<evidence type="ECO:0000256" key="9">
    <source>
        <dbReference type="SAM" id="Phobius"/>
    </source>
</evidence>
<dbReference type="RefSeq" id="WP_034614818.1">
    <property type="nucleotide sequence ID" value="NZ_JSUM01000010.1"/>
</dbReference>
<feature type="domain" description="MotA/TolQ/ExbB proton channel" evidence="10">
    <location>
        <begin position="48"/>
        <end position="139"/>
    </location>
</feature>
<comment type="subcellular location">
    <subcellularLocation>
        <location evidence="1">Cell membrane</location>
        <topology evidence="1">Multi-pass membrane protein</topology>
    </subcellularLocation>
    <subcellularLocation>
        <location evidence="8">Membrane</location>
        <topology evidence="8">Multi-pass membrane protein</topology>
    </subcellularLocation>
</comment>
<evidence type="ECO:0000256" key="2">
    <source>
        <dbReference type="ARBA" id="ARBA00022448"/>
    </source>
</evidence>
<feature type="transmembrane region" description="Helical" evidence="9">
    <location>
        <begin position="14"/>
        <end position="32"/>
    </location>
</feature>
<keyword evidence="5 8" id="KW-0653">Protein transport</keyword>
<dbReference type="InterPro" id="IPR050790">
    <property type="entry name" value="ExbB/TolQ_transport"/>
</dbReference>
<keyword evidence="12" id="KW-1185">Reference proteome</keyword>
<evidence type="ECO:0000256" key="4">
    <source>
        <dbReference type="ARBA" id="ARBA00022692"/>
    </source>
</evidence>
<keyword evidence="7 9" id="KW-0472">Membrane</keyword>
<dbReference type="Pfam" id="PF01618">
    <property type="entry name" value="MotA_ExbB"/>
    <property type="match status" value="1"/>
</dbReference>
<sequence>MEQLFEFLEHYTDYIILGTLALMSFVMLWMVIERLIFFRQVNVEDYTTIHELEIDLTRNLTTISTVGSNAPYVGLLGTVIGILLTFYTMGQSGGDIDAAAIMVNLSLALKATAVGILVAIPSMVFYNGLNRKVDVNKMKWFAFTEKQKQQA</sequence>
<dbReference type="AlphaFoldDB" id="A0A0A3ATG5"/>
<protein>
    <submittedName>
        <fullName evidence="11">Energy transducer TonB</fullName>
    </submittedName>
</protein>
<dbReference type="GO" id="GO:0055085">
    <property type="term" value="P:transmembrane transport"/>
    <property type="evidence" value="ECO:0007669"/>
    <property type="project" value="InterPro"/>
</dbReference>
<organism evidence="11 12">
    <name type="scientific">Chelonobacter oris</name>
    <dbReference type="NCBI Taxonomy" id="505317"/>
    <lineage>
        <taxon>Bacteria</taxon>
        <taxon>Pseudomonadati</taxon>
        <taxon>Pseudomonadota</taxon>
        <taxon>Gammaproteobacteria</taxon>
        <taxon>Pasteurellales</taxon>
        <taxon>Pasteurellaceae</taxon>
        <taxon>Chelonobacter</taxon>
    </lineage>
</organism>
<reference evidence="11 12" key="1">
    <citation type="submission" date="2014-11" db="EMBL/GenBank/DDBJ databases">
        <title>Draft genome sequence of Chelonobacter oris 1662T, associated with respiratory disease in Hermann's Tortoises.</title>
        <authorList>
            <person name="Kudirkiene E."/>
            <person name="Hansen M.J."/>
            <person name="Bojesen A.M."/>
        </authorList>
    </citation>
    <scope>NUCLEOTIDE SEQUENCE [LARGE SCALE GENOMIC DNA]</scope>
    <source>
        <strain evidence="11 12">1662</strain>
    </source>
</reference>
<dbReference type="PANTHER" id="PTHR30625">
    <property type="entry name" value="PROTEIN TOLQ"/>
    <property type="match status" value="1"/>
</dbReference>
<evidence type="ECO:0000313" key="11">
    <source>
        <dbReference type="EMBL" id="KGQ70380.1"/>
    </source>
</evidence>
<dbReference type="EMBL" id="JSUM01000010">
    <property type="protein sequence ID" value="KGQ70380.1"/>
    <property type="molecule type" value="Genomic_DNA"/>
</dbReference>
<evidence type="ECO:0000256" key="8">
    <source>
        <dbReference type="RuleBase" id="RU004057"/>
    </source>
</evidence>
<keyword evidence="3" id="KW-1003">Cell membrane</keyword>
<evidence type="ECO:0000256" key="7">
    <source>
        <dbReference type="ARBA" id="ARBA00023136"/>
    </source>
</evidence>
<comment type="similarity">
    <text evidence="8">Belongs to the exbB/tolQ family.</text>
</comment>
<dbReference type="GO" id="GO:0005886">
    <property type="term" value="C:plasma membrane"/>
    <property type="evidence" value="ECO:0007669"/>
    <property type="project" value="UniProtKB-SubCell"/>
</dbReference>
<accession>A0A0A3ATG5</accession>
<evidence type="ECO:0000313" key="12">
    <source>
        <dbReference type="Proteomes" id="UP000030380"/>
    </source>
</evidence>
<evidence type="ECO:0000256" key="1">
    <source>
        <dbReference type="ARBA" id="ARBA00004651"/>
    </source>
</evidence>
<comment type="caution">
    <text evidence="11">The sequence shown here is derived from an EMBL/GenBank/DDBJ whole genome shotgun (WGS) entry which is preliminary data.</text>
</comment>
<name>A0A0A3ATG5_9PAST</name>
<feature type="transmembrane region" description="Helical" evidence="9">
    <location>
        <begin position="107"/>
        <end position="129"/>
    </location>
</feature>
<dbReference type="NCBIfam" id="TIGR02805">
    <property type="entry name" value="exbB2"/>
    <property type="match status" value="1"/>
</dbReference>
<dbReference type="PANTHER" id="PTHR30625:SF15">
    <property type="entry name" value="BIOPOLYMER TRANSPORT PROTEIN EXBB"/>
    <property type="match status" value="1"/>
</dbReference>
<evidence type="ECO:0000256" key="6">
    <source>
        <dbReference type="ARBA" id="ARBA00022989"/>
    </source>
</evidence>
<gene>
    <name evidence="11" type="ORF">OA57_05865</name>
</gene>